<feature type="region of interest" description="Disordered" evidence="4">
    <location>
        <begin position="1207"/>
        <end position="1226"/>
    </location>
</feature>
<keyword evidence="1" id="KW-0677">Repeat</keyword>
<feature type="repeat" description="ANK" evidence="3">
    <location>
        <begin position="909"/>
        <end position="941"/>
    </location>
</feature>
<evidence type="ECO:0000256" key="4">
    <source>
        <dbReference type="SAM" id="MobiDB-lite"/>
    </source>
</evidence>
<dbReference type="InterPro" id="IPR056884">
    <property type="entry name" value="NPHP3-like_N"/>
</dbReference>
<dbReference type="SUPFAM" id="SSF52540">
    <property type="entry name" value="P-loop containing nucleoside triphosphate hydrolases"/>
    <property type="match status" value="1"/>
</dbReference>
<feature type="repeat" description="ANK" evidence="3">
    <location>
        <begin position="876"/>
        <end position="908"/>
    </location>
</feature>
<comment type="caution">
    <text evidence="6">The sequence shown here is derived from an EMBL/GenBank/DDBJ whole genome shotgun (WGS) entry which is preliminary data.</text>
</comment>
<keyword evidence="2 3" id="KW-0040">ANK repeat</keyword>
<organism evidence="6 7">
    <name type="scientific">Mycena venus</name>
    <dbReference type="NCBI Taxonomy" id="2733690"/>
    <lineage>
        <taxon>Eukaryota</taxon>
        <taxon>Fungi</taxon>
        <taxon>Dikarya</taxon>
        <taxon>Basidiomycota</taxon>
        <taxon>Agaricomycotina</taxon>
        <taxon>Agaricomycetes</taxon>
        <taxon>Agaricomycetidae</taxon>
        <taxon>Agaricales</taxon>
        <taxon>Marasmiineae</taxon>
        <taxon>Mycenaceae</taxon>
        <taxon>Mycena</taxon>
    </lineage>
</organism>
<gene>
    <name evidence="6" type="ORF">MVEN_00440200</name>
</gene>
<feature type="repeat" description="ANK" evidence="3">
    <location>
        <begin position="1068"/>
        <end position="1100"/>
    </location>
</feature>
<dbReference type="PANTHER" id="PTHR24173:SF74">
    <property type="entry name" value="ANKYRIN REPEAT DOMAIN-CONTAINING PROTEIN 16"/>
    <property type="match status" value="1"/>
</dbReference>
<feature type="repeat" description="ANK" evidence="3">
    <location>
        <begin position="941"/>
        <end position="973"/>
    </location>
</feature>
<keyword evidence="6" id="KW-0378">Hydrolase</keyword>
<evidence type="ECO:0000256" key="2">
    <source>
        <dbReference type="ARBA" id="ARBA00023043"/>
    </source>
</evidence>
<feature type="compositionally biased region" description="Low complexity" evidence="4">
    <location>
        <begin position="1207"/>
        <end position="1220"/>
    </location>
</feature>
<name>A0A8H7DBK0_9AGAR</name>
<feature type="repeat" description="ANK" evidence="3">
    <location>
        <begin position="1036"/>
        <end position="1068"/>
    </location>
</feature>
<dbReference type="Pfam" id="PF24883">
    <property type="entry name" value="NPHP3_N"/>
    <property type="match status" value="1"/>
</dbReference>
<dbReference type="AlphaFoldDB" id="A0A8H7DBK0"/>
<proteinExistence type="predicted"/>
<dbReference type="InterPro" id="IPR002110">
    <property type="entry name" value="Ankyrin_rpt"/>
</dbReference>
<feature type="repeat" description="ANK" evidence="3">
    <location>
        <begin position="1166"/>
        <end position="1191"/>
    </location>
</feature>
<dbReference type="PANTHER" id="PTHR24173">
    <property type="entry name" value="ANKYRIN REPEAT CONTAINING"/>
    <property type="match status" value="1"/>
</dbReference>
<evidence type="ECO:0000259" key="5">
    <source>
        <dbReference type="PROSITE" id="PS50837"/>
    </source>
</evidence>
<evidence type="ECO:0000256" key="3">
    <source>
        <dbReference type="PROSITE-ProRule" id="PRU00023"/>
    </source>
</evidence>
<protein>
    <submittedName>
        <fullName evidence="6">p-loop containing nucleoside triphosphate hydrolase</fullName>
    </submittedName>
</protein>
<dbReference type="Pfam" id="PF12796">
    <property type="entry name" value="Ank_2"/>
    <property type="match status" value="5"/>
</dbReference>
<feature type="repeat" description="ANK" evidence="3">
    <location>
        <begin position="1104"/>
        <end position="1133"/>
    </location>
</feature>
<dbReference type="OrthoDB" id="7464126at2759"/>
<dbReference type="SMART" id="SM00248">
    <property type="entry name" value="ANK"/>
    <property type="match status" value="13"/>
</dbReference>
<feature type="repeat" description="ANK" evidence="3">
    <location>
        <begin position="973"/>
        <end position="1005"/>
    </location>
</feature>
<evidence type="ECO:0000256" key="1">
    <source>
        <dbReference type="ARBA" id="ARBA00022737"/>
    </source>
</evidence>
<accession>A0A8H7DBK0</accession>
<sequence length="1226" mass="135158">MRVSGTATDSSALGISEICVSCSKPAKLRLGIAVKTVSTQEKVLQLLDVKSERKEHQLIIPISIVIGQGGRLDIVIHKRHSFRPDKKLLEQSFSFDVLRESCSRPSDSNGGHIVNFPPYTTSSHSLCFTVYEIYRTEDICIRAKLEEPPEDVTTFLNTAYVSTPKFHASTSVKRPSAKDSVSSVSAGLEIVQQVGKEKPSDAWGELATSNIHMNVERLNLIGGIGGSGGEATHGGIGGPGGPGKGARIFERAQNVTINNNSDSNRILDTVVEKQLEEWLSAPDPKEKQSRSSGLENRSPCSWLFKDLRFIHWKNNSGKVLWIQGKSGTGKTIISSMIIEQLFNDRASLTNTDSTAIAFFYFDFADPDTQSVEQALRRLVLQLSCQSPAPYATLHQEYKLCDGQTVPTYLKLLEILEKLLRRLGDTYLILDALDECKAADHDRLVDFIRKLSGWSDFQLHVLVTSQPRDIFEKAFMLLQNLSQITIHAYTTSDDIRLYISNELASKSELQLWKPEWGHITTYITNKSAGMFRLAYCLLEQLKECVRLSDLQEALDSLPNNLHDIYARCLRSVPEKHLSDVQRLLHWLVFSKQSLTLEELEDTISFDFSNPKQYTFDTCKHPKRGIFIKLLAVLVSIKPSYWGNVLDPDGFHCGYLTVSLAHSSVQDYLLLEQAKHPSSCISCPVHVTEGVAHQLIAQTCVCYLLYFSDHCLNAKTLLYYPLAMYAAKNWCYHLLRCADQAALSTLTMQLLEIGSNQYTALYQLHQRSIYPYWPSFIDPPLYLCTVLGYIEGVKFLLDKGSDPNAMGQHLEPFNKSTALEIASAEGHLEIVSLLLANGAKVNMSSRDSTALQLATTWGHIKVIRLLLEKGADIDAAGRDGTALQIATKLCNINIVHLLLEKGADVNAKGRDGTTALQLASSHNHIEIVCIPLEKGADINADGRVDTPLQLASKEGHMEIVHLLLDKGADVNAESERGTALQCASRVGHVKIVKLLLERGADIDATEDNYSALELASSGGHLETVRLLLNKGADLNVDGGDTALMLASERGHIEVVRLLLEKGTNVNINGRDGTALHRASEQGRSDVVRLLLENGADVNVAQGFWGTALHMALFYGHIEIVKLLLEKGADVNAQSRWKGTVLQLASEKGHIEIVKALLKMGADVNAQSKYGTALQSASENGHTEIVNLLLEHGALTPMLISLRNSFSLSNPSSLESNASGSSSESEDYE</sequence>
<dbReference type="PROSITE" id="PS50837">
    <property type="entry name" value="NACHT"/>
    <property type="match status" value="1"/>
</dbReference>
<feature type="domain" description="NACHT" evidence="5">
    <location>
        <begin position="318"/>
        <end position="466"/>
    </location>
</feature>
<dbReference type="Gene3D" id="3.40.50.300">
    <property type="entry name" value="P-loop containing nucleotide triphosphate hydrolases"/>
    <property type="match status" value="1"/>
</dbReference>
<dbReference type="InterPro" id="IPR036770">
    <property type="entry name" value="Ankyrin_rpt-contain_sf"/>
</dbReference>
<dbReference type="PROSITE" id="PS50088">
    <property type="entry name" value="ANK_REPEAT"/>
    <property type="match status" value="12"/>
</dbReference>
<evidence type="ECO:0000313" key="7">
    <source>
        <dbReference type="Proteomes" id="UP000620124"/>
    </source>
</evidence>
<feature type="repeat" description="ANK" evidence="3">
    <location>
        <begin position="1005"/>
        <end position="1037"/>
    </location>
</feature>
<dbReference type="Gene3D" id="1.25.40.20">
    <property type="entry name" value="Ankyrin repeat-containing domain"/>
    <property type="match status" value="4"/>
</dbReference>
<feature type="repeat" description="ANK" evidence="3">
    <location>
        <begin position="812"/>
        <end position="844"/>
    </location>
</feature>
<dbReference type="PRINTS" id="PR01415">
    <property type="entry name" value="ANKYRIN"/>
</dbReference>
<dbReference type="PROSITE" id="PS50297">
    <property type="entry name" value="ANK_REP_REGION"/>
    <property type="match status" value="12"/>
</dbReference>
<keyword evidence="7" id="KW-1185">Reference proteome</keyword>
<evidence type="ECO:0000313" key="6">
    <source>
        <dbReference type="EMBL" id="KAF7365666.1"/>
    </source>
</evidence>
<dbReference type="InterPro" id="IPR007111">
    <property type="entry name" value="NACHT_NTPase"/>
</dbReference>
<dbReference type="EMBL" id="JACAZI010000003">
    <property type="protein sequence ID" value="KAF7365666.1"/>
    <property type="molecule type" value="Genomic_DNA"/>
</dbReference>
<reference evidence="6" key="1">
    <citation type="submission" date="2020-05" db="EMBL/GenBank/DDBJ databases">
        <title>Mycena genomes resolve the evolution of fungal bioluminescence.</title>
        <authorList>
            <person name="Tsai I.J."/>
        </authorList>
    </citation>
    <scope>NUCLEOTIDE SEQUENCE</scope>
    <source>
        <strain evidence="6">CCC161011</strain>
    </source>
</reference>
<dbReference type="InterPro" id="IPR027417">
    <property type="entry name" value="P-loop_NTPase"/>
</dbReference>
<dbReference type="SUPFAM" id="SSF48403">
    <property type="entry name" value="Ankyrin repeat"/>
    <property type="match status" value="2"/>
</dbReference>
<dbReference type="GO" id="GO:0016787">
    <property type="term" value="F:hydrolase activity"/>
    <property type="evidence" value="ECO:0007669"/>
    <property type="project" value="UniProtKB-KW"/>
</dbReference>
<feature type="repeat" description="ANK" evidence="3">
    <location>
        <begin position="844"/>
        <end position="876"/>
    </location>
</feature>
<feature type="repeat" description="ANK" evidence="3">
    <location>
        <begin position="1137"/>
        <end position="1166"/>
    </location>
</feature>
<dbReference type="Proteomes" id="UP000620124">
    <property type="component" value="Unassembled WGS sequence"/>
</dbReference>